<reference evidence="2" key="1">
    <citation type="submission" date="2020-10" db="EMBL/GenBank/DDBJ databases">
        <title>Taxonomic study of unclassified bacteria belonging to the class Ktedonobacteria.</title>
        <authorList>
            <person name="Yabe S."/>
            <person name="Wang C.M."/>
            <person name="Zheng Y."/>
            <person name="Sakai Y."/>
            <person name="Cavaletti L."/>
            <person name="Monciardini P."/>
            <person name="Donadio S."/>
        </authorList>
    </citation>
    <scope>NUCLEOTIDE SEQUENCE</scope>
    <source>
        <strain evidence="2">SOSP1-1</strain>
    </source>
</reference>
<feature type="domain" description="GP-PDE" evidence="1">
    <location>
        <begin position="1"/>
        <end position="92"/>
    </location>
</feature>
<dbReference type="GO" id="GO:0008081">
    <property type="term" value="F:phosphoric diester hydrolase activity"/>
    <property type="evidence" value="ECO:0007669"/>
    <property type="project" value="InterPro"/>
</dbReference>
<protein>
    <recommendedName>
        <fullName evidence="1">GP-PDE domain-containing protein</fullName>
    </recommendedName>
</protein>
<name>A0A8J3I5P5_9CHLR</name>
<keyword evidence="3" id="KW-1185">Reference proteome</keyword>
<dbReference type="Gene3D" id="3.20.20.190">
    <property type="entry name" value="Phosphatidylinositol (PI) phosphodiesterase"/>
    <property type="match status" value="1"/>
</dbReference>
<accession>A0A8J3I5P5</accession>
<evidence type="ECO:0000313" key="2">
    <source>
        <dbReference type="EMBL" id="GHO47866.1"/>
    </source>
</evidence>
<dbReference type="SUPFAM" id="SSF51695">
    <property type="entry name" value="PLC-like phosphodiesterases"/>
    <property type="match status" value="1"/>
</dbReference>
<dbReference type="Pfam" id="PF03009">
    <property type="entry name" value="GDPD"/>
    <property type="match status" value="1"/>
</dbReference>
<gene>
    <name evidence="2" type="ORF">KSX_60290</name>
</gene>
<dbReference type="GO" id="GO:0006629">
    <property type="term" value="P:lipid metabolic process"/>
    <property type="evidence" value="ECO:0007669"/>
    <property type="project" value="InterPro"/>
</dbReference>
<evidence type="ECO:0000259" key="1">
    <source>
        <dbReference type="PROSITE" id="PS51704"/>
    </source>
</evidence>
<dbReference type="PROSITE" id="PS51704">
    <property type="entry name" value="GP_PDE"/>
    <property type="match status" value="1"/>
</dbReference>
<dbReference type="AlphaFoldDB" id="A0A8J3I5P5"/>
<sequence>MLGAGTAEVTRFTLAHKLGLPGLYRRYSHALEIPLRSHGISLKDRRIIDGAHRLGMDVYYWTIDDQPTMHALLDLGADGLFTNRPDLMKAVLQERGLR</sequence>
<evidence type="ECO:0000313" key="3">
    <source>
        <dbReference type="Proteomes" id="UP000612362"/>
    </source>
</evidence>
<dbReference type="InterPro" id="IPR017946">
    <property type="entry name" value="PLC-like_Pdiesterase_TIM-brl"/>
</dbReference>
<comment type="caution">
    <text evidence="2">The sequence shown here is derived from an EMBL/GenBank/DDBJ whole genome shotgun (WGS) entry which is preliminary data.</text>
</comment>
<dbReference type="Proteomes" id="UP000612362">
    <property type="component" value="Unassembled WGS sequence"/>
</dbReference>
<proteinExistence type="predicted"/>
<organism evidence="2 3">
    <name type="scientific">Ktedonospora formicarum</name>
    <dbReference type="NCBI Taxonomy" id="2778364"/>
    <lineage>
        <taxon>Bacteria</taxon>
        <taxon>Bacillati</taxon>
        <taxon>Chloroflexota</taxon>
        <taxon>Ktedonobacteria</taxon>
        <taxon>Ktedonobacterales</taxon>
        <taxon>Ktedonobacteraceae</taxon>
        <taxon>Ktedonospora</taxon>
    </lineage>
</organism>
<dbReference type="EMBL" id="BNJF01000003">
    <property type="protein sequence ID" value="GHO47866.1"/>
    <property type="molecule type" value="Genomic_DNA"/>
</dbReference>
<dbReference type="InterPro" id="IPR030395">
    <property type="entry name" value="GP_PDE_dom"/>
</dbReference>